<name>A0A7K1Y234_9SPHI</name>
<dbReference type="PANTHER" id="PTHR37423">
    <property type="entry name" value="SOLUBLE LYTIC MUREIN TRANSGLYCOSYLASE-RELATED"/>
    <property type="match status" value="1"/>
</dbReference>
<dbReference type="RefSeq" id="WP_160908307.1">
    <property type="nucleotide sequence ID" value="NZ_WVHS01000004.1"/>
</dbReference>
<dbReference type="SUPFAM" id="SSF54106">
    <property type="entry name" value="LysM domain"/>
    <property type="match status" value="1"/>
</dbReference>
<evidence type="ECO:0000313" key="3">
    <source>
        <dbReference type="EMBL" id="MXV17320.1"/>
    </source>
</evidence>
<dbReference type="SMART" id="SM00257">
    <property type="entry name" value="LysM"/>
    <property type="match status" value="1"/>
</dbReference>
<evidence type="ECO:0000259" key="2">
    <source>
        <dbReference type="PROSITE" id="PS51782"/>
    </source>
</evidence>
<dbReference type="AlphaFoldDB" id="A0A7K1Y234"/>
<dbReference type="InterPro" id="IPR008258">
    <property type="entry name" value="Transglycosylase_SLT_dom_1"/>
</dbReference>
<reference evidence="3 4" key="1">
    <citation type="submission" date="2019-11" db="EMBL/GenBank/DDBJ databases">
        <title>Pedobacter sp. HMF7056 Genome sequencing and assembly.</title>
        <authorList>
            <person name="Kang H."/>
            <person name="Kim H."/>
            <person name="Joh K."/>
        </authorList>
    </citation>
    <scope>NUCLEOTIDE SEQUENCE [LARGE SCALE GENOMIC DNA]</scope>
    <source>
        <strain evidence="3 4">HMF7056</strain>
    </source>
</reference>
<dbReference type="EMBL" id="WVHS01000004">
    <property type="protein sequence ID" value="MXV17320.1"/>
    <property type="molecule type" value="Genomic_DNA"/>
</dbReference>
<accession>A0A7K1Y234</accession>
<dbReference type="PROSITE" id="PS51782">
    <property type="entry name" value="LYSM"/>
    <property type="match status" value="1"/>
</dbReference>
<evidence type="ECO:0000256" key="1">
    <source>
        <dbReference type="ARBA" id="ARBA00007734"/>
    </source>
</evidence>
<dbReference type="Pfam" id="PF01464">
    <property type="entry name" value="SLT"/>
    <property type="match status" value="1"/>
</dbReference>
<protein>
    <submittedName>
        <fullName evidence="3">Transglycosylase SLT domain-containing protein</fullName>
    </submittedName>
</protein>
<dbReference type="InterPro" id="IPR023346">
    <property type="entry name" value="Lysozyme-like_dom_sf"/>
</dbReference>
<dbReference type="Gene3D" id="3.10.350.10">
    <property type="entry name" value="LysM domain"/>
    <property type="match status" value="1"/>
</dbReference>
<comment type="similarity">
    <text evidence="1">Belongs to the transglycosylase Slt family.</text>
</comment>
<keyword evidence="4" id="KW-1185">Reference proteome</keyword>
<dbReference type="InterPro" id="IPR036779">
    <property type="entry name" value="LysM_dom_sf"/>
</dbReference>
<dbReference type="Gene3D" id="1.10.530.10">
    <property type="match status" value="1"/>
</dbReference>
<evidence type="ECO:0000313" key="4">
    <source>
        <dbReference type="Proteomes" id="UP000451233"/>
    </source>
</evidence>
<organism evidence="3 4">
    <name type="scientific">Hufsiella ginkgonis</name>
    <dbReference type="NCBI Taxonomy" id="2695274"/>
    <lineage>
        <taxon>Bacteria</taxon>
        <taxon>Pseudomonadati</taxon>
        <taxon>Bacteroidota</taxon>
        <taxon>Sphingobacteriia</taxon>
        <taxon>Sphingobacteriales</taxon>
        <taxon>Sphingobacteriaceae</taxon>
        <taxon>Hufsiella</taxon>
    </lineage>
</organism>
<dbReference type="Proteomes" id="UP000451233">
    <property type="component" value="Unassembled WGS sequence"/>
</dbReference>
<dbReference type="PANTHER" id="PTHR37423:SF2">
    <property type="entry name" value="MEMBRANE-BOUND LYTIC MUREIN TRANSGLYCOSYLASE C"/>
    <property type="match status" value="1"/>
</dbReference>
<feature type="domain" description="LysM" evidence="2">
    <location>
        <begin position="317"/>
        <end position="361"/>
    </location>
</feature>
<dbReference type="SUPFAM" id="SSF53955">
    <property type="entry name" value="Lysozyme-like"/>
    <property type="match status" value="1"/>
</dbReference>
<dbReference type="InterPro" id="IPR018392">
    <property type="entry name" value="LysM"/>
</dbReference>
<dbReference type="CDD" id="cd16894">
    <property type="entry name" value="MltD-like"/>
    <property type="match status" value="1"/>
</dbReference>
<dbReference type="Pfam" id="PF01476">
    <property type="entry name" value="LysM"/>
    <property type="match status" value="1"/>
</dbReference>
<proteinExistence type="inferred from homology"/>
<dbReference type="CDD" id="cd00118">
    <property type="entry name" value="LysM"/>
    <property type="match status" value="1"/>
</dbReference>
<comment type="caution">
    <text evidence="3">The sequence shown here is derived from an EMBL/GenBank/DDBJ whole genome shotgun (WGS) entry which is preliminary data.</text>
</comment>
<gene>
    <name evidence="3" type="ORF">GS398_18630</name>
</gene>
<sequence length="364" mass="40759">MKKTFLLVVTCFLLLHTGAAREIKDEDLKKALEALQNQVPLTYNGDVRKFVDVYTTAQKKRFAQMVGLSKYYFPIYEKVFKERGVPDELKYLSVIESSLDPNAVSKAEATGPWQFLNEVGKKYGLAVNDTIDERRDPSMACNAAASYLLDSYAYYGNDWLLAIASYNCGRNSIKWAMEDSGKKDYWSIRKYLPAETRNYVPAYIATVYMMNHYRKYGIVPVEPDFITETEHAMATKKVSIDEIAKLGGLNPYILYTLNPSYKKQMINGSGSSPKKLVVPVLPTYTYNAICRLVGAPERIVAPTVIASAVPAKPFYTVMYTVQAGDSLQSIAAKFNGATIESLKSVNNLKDDAPPPGTMIKVRMQ</sequence>